<keyword evidence="14" id="KW-0460">Magnesium</keyword>
<dbReference type="RefSeq" id="WP_025773977.1">
    <property type="nucleotide sequence ID" value="NZ_DF238840.1"/>
</dbReference>
<evidence type="ECO:0000256" key="12">
    <source>
        <dbReference type="ARBA" id="ARBA00022759"/>
    </source>
</evidence>
<feature type="domain" description="TRAM" evidence="17">
    <location>
        <begin position="498"/>
        <end position="560"/>
    </location>
</feature>
<keyword evidence="5" id="KW-0963">Cytoplasm</keyword>
<dbReference type="InterPro" id="IPR012340">
    <property type="entry name" value="NA-bd_OB-fold"/>
</dbReference>
<keyword evidence="10" id="KW-0479">Metal-binding</keyword>
<keyword evidence="7" id="KW-0820">tRNA-binding</keyword>
<comment type="cofactor">
    <cofactor evidence="1">
        <name>Mg(2+)</name>
        <dbReference type="ChEBI" id="CHEBI:18420"/>
    </cofactor>
</comment>
<dbReference type="EMBL" id="DF238840">
    <property type="protein sequence ID" value="GAF26282.1"/>
    <property type="molecule type" value="Genomic_DNA"/>
</dbReference>
<evidence type="ECO:0000259" key="16">
    <source>
        <dbReference type="PROSITE" id="PS50126"/>
    </source>
</evidence>
<comment type="similarity">
    <text evidence="3">Belongs to the RNase E/G family. RNase G subfamily.</text>
</comment>
<dbReference type="PROSITE" id="PS50126">
    <property type="entry name" value="S1"/>
    <property type="match status" value="1"/>
</dbReference>
<reference evidence="18" key="1">
    <citation type="journal article" date="2014" name="Gene">
        <title>Genome-guided analysis of transformation efficiency and carbon dioxide assimilation by Moorella thermoacetica Y72.</title>
        <authorList>
            <person name="Tsukahara K."/>
            <person name="Kita A."/>
            <person name="Nakashimada Y."/>
            <person name="Hoshino T."/>
            <person name="Murakami K."/>
        </authorList>
    </citation>
    <scope>NUCLEOTIDE SEQUENCE [LARGE SCALE GENOMIC DNA]</scope>
    <source>
        <strain evidence="18">Y72</strain>
    </source>
</reference>
<dbReference type="SMART" id="SM00316">
    <property type="entry name" value="S1"/>
    <property type="match status" value="1"/>
</dbReference>
<dbReference type="GO" id="GO:0008033">
    <property type="term" value="P:tRNA processing"/>
    <property type="evidence" value="ECO:0007669"/>
    <property type="project" value="UniProtKB-KW"/>
</dbReference>
<evidence type="ECO:0000256" key="3">
    <source>
        <dbReference type="ARBA" id="ARBA00005663"/>
    </source>
</evidence>
<dbReference type="InterPro" id="IPR048583">
    <property type="entry name" value="RNase_E_G_thioredoxin-like"/>
</dbReference>
<evidence type="ECO:0000256" key="4">
    <source>
        <dbReference type="ARBA" id="ARBA00017719"/>
    </source>
</evidence>
<gene>
    <name evidence="18" type="ORF">MTY_1621</name>
</gene>
<dbReference type="GO" id="GO:0006364">
    <property type="term" value="P:rRNA processing"/>
    <property type="evidence" value="ECO:0007669"/>
    <property type="project" value="UniProtKB-KW"/>
</dbReference>
<dbReference type="AlphaFoldDB" id="A0A0S6UBD9"/>
<sequence length="562" mass="62522">MLKEILIQDDAEETAVALLEDGRLMEIYLERDSNQRLVGNIYKGRVANVLPGMQAAFVDIGLEKNAFLFVDDTSGIEALEGEIVSRSRRRISDVVREGQEILVQVAKEPQGTKGARVTTQITLPGRYLVLMPTVNYIGVSRRISHEEERERLKNLARAVKPRRMGLIVRTVAAGAGLEELQADCQNLTRTWKRIRQAARRSKAPRLVHHDVELSLRILRDLYADDVNRLVVNSPATYAKVLEVLAGRAPNLRQRVILRENADLFAVYGVQNQIEQALKRKVWLRCGGYLIIDQMEALTAIDVNTGKYVGRHNLAETILTTNLEAAVEVARQLRLRNIGGIIVVDFIDMDNPLHREQVIKVLEGELTKDKTKTQILGFTRLGLLEMTRKKAQQRLESVLQQDCPYCHGTGKVLSAETVTLKARKEILQLAAVSKARAILAEANPAVAAPLIGVGGANLRTLERRAGKKLIIKGNENFHLEEVRLRELFDREEIDNLSTPVKVGQVLQVTIEGVHTGNGGDGIARVAGFVLDIPGGAAYLGREVPVEITRVFRTYARARLLANA</sequence>
<protein>
    <recommendedName>
        <fullName evidence="4">Ribonuclease G</fullName>
    </recommendedName>
</protein>
<dbReference type="GO" id="GO:0005737">
    <property type="term" value="C:cytoplasm"/>
    <property type="evidence" value="ECO:0007669"/>
    <property type="project" value="UniProtKB-SubCell"/>
</dbReference>
<evidence type="ECO:0000256" key="9">
    <source>
        <dbReference type="ARBA" id="ARBA00022722"/>
    </source>
</evidence>
<evidence type="ECO:0000313" key="18">
    <source>
        <dbReference type="EMBL" id="GAF26282.1"/>
    </source>
</evidence>
<dbReference type="CDD" id="cd04453">
    <property type="entry name" value="S1_RNase_E"/>
    <property type="match status" value="1"/>
</dbReference>
<dbReference type="SUPFAM" id="SSF50249">
    <property type="entry name" value="Nucleic acid-binding proteins"/>
    <property type="match status" value="2"/>
</dbReference>
<evidence type="ECO:0000256" key="6">
    <source>
        <dbReference type="ARBA" id="ARBA00022552"/>
    </source>
</evidence>
<keyword evidence="11" id="KW-0699">rRNA-binding</keyword>
<keyword evidence="6" id="KW-0698">rRNA processing</keyword>
<evidence type="ECO:0000256" key="1">
    <source>
        <dbReference type="ARBA" id="ARBA00001946"/>
    </source>
</evidence>
<evidence type="ECO:0000256" key="14">
    <source>
        <dbReference type="ARBA" id="ARBA00022842"/>
    </source>
</evidence>
<dbReference type="GO" id="GO:0016787">
    <property type="term" value="F:hydrolase activity"/>
    <property type="evidence" value="ECO:0007669"/>
    <property type="project" value="UniProtKB-KW"/>
</dbReference>
<dbReference type="InterPro" id="IPR019307">
    <property type="entry name" value="RNA-bd_AU-1/RNase_E/G"/>
</dbReference>
<keyword evidence="15" id="KW-0694">RNA-binding</keyword>
<evidence type="ECO:0000256" key="11">
    <source>
        <dbReference type="ARBA" id="ARBA00022730"/>
    </source>
</evidence>
<feature type="domain" description="S1 motif" evidence="16">
    <location>
        <begin position="39"/>
        <end position="126"/>
    </location>
</feature>
<proteinExistence type="inferred from homology"/>
<dbReference type="PROSITE" id="PS50926">
    <property type="entry name" value="TRAM"/>
    <property type="match status" value="1"/>
</dbReference>
<dbReference type="GO" id="GO:0004519">
    <property type="term" value="F:endonuclease activity"/>
    <property type="evidence" value="ECO:0007669"/>
    <property type="project" value="UniProtKB-KW"/>
</dbReference>
<accession>A0A0S6UBD9</accession>
<evidence type="ECO:0000256" key="15">
    <source>
        <dbReference type="ARBA" id="ARBA00022884"/>
    </source>
</evidence>
<comment type="subcellular location">
    <subcellularLocation>
        <location evidence="2">Cytoplasm</location>
    </subcellularLocation>
</comment>
<dbReference type="GO" id="GO:0000049">
    <property type="term" value="F:tRNA binding"/>
    <property type="evidence" value="ECO:0007669"/>
    <property type="project" value="UniProtKB-KW"/>
</dbReference>
<keyword evidence="13" id="KW-0378">Hydrolase</keyword>
<evidence type="ECO:0000256" key="2">
    <source>
        <dbReference type="ARBA" id="ARBA00004496"/>
    </source>
</evidence>
<evidence type="ECO:0000259" key="17">
    <source>
        <dbReference type="PROSITE" id="PS50926"/>
    </source>
</evidence>
<keyword evidence="8" id="KW-0819">tRNA processing</keyword>
<dbReference type="Gene3D" id="2.40.50.140">
    <property type="entry name" value="Nucleic acid-binding proteins"/>
    <property type="match status" value="2"/>
</dbReference>
<dbReference type="Pfam" id="PF01938">
    <property type="entry name" value="TRAM"/>
    <property type="match status" value="1"/>
</dbReference>
<dbReference type="InterPro" id="IPR002792">
    <property type="entry name" value="TRAM_dom"/>
</dbReference>
<keyword evidence="12" id="KW-0255">Endonuclease</keyword>
<keyword evidence="9" id="KW-0540">Nuclease</keyword>
<dbReference type="NCBIfam" id="TIGR00757">
    <property type="entry name" value="RNaseEG"/>
    <property type="match status" value="1"/>
</dbReference>
<dbReference type="GO" id="GO:0004540">
    <property type="term" value="F:RNA nuclease activity"/>
    <property type="evidence" value="ECO:0007669"/>
    <property type="project" value="InterPro"/>
</dbReference>
<name>A0A0S6UBD9_NEOTH</name>
<dbReference type="Pfam" id="PF10150">
    <property type="entry name" value="RNase_E_G"/>
    <property type="match status" value="1"/>
</dbReference>
<evidence type="ECO:0000256" key="10">
    <source>
        <dbReference type="ARBA" id="ARBA00022723"/>
    </source>
</evidence>
<evidence type="ECO:0000256" key="5">
    <source>
        <dbReference type="ARBA" id="ARBA00022490"/>
    </source>
</evidence>
<dbReference type="PANTHER" id="PTHR30001">
    <property type="entry name" value="RIBONUCLEASE"/>
    <property type="match status" value="1"/>
</dbReference>
<dbReference type="GO" id="GO:0019843">
    <property type="term" value="F:rRNA binding"/>
    <property type="evidence" value="ECO:0007669"/>
    <property type="project" value="UniProtKB-KW"/>
</dbReference>
<dbReference type="PANTHER" id="PTHR30001:SF0">
    <property type="entry name" value="RIBONUCLEASE G"/>
    <property type="match status" value="1"/>
</dbReference>
<dbReference type="InterPro" id="IPR003029">
    <property type="entry name" value="S1_domain"/>
</dbReference>
<dbReference type="Pfam" id="PF20833">
    <property type="entry name" value="RNase_E_G_Thio"/>
    <property type="match status" value="1"/>
</dbReference>
<dbReference type="Proteomes" id="UP000063718">
    <property type="component" value="Unassembled WGS sequence"/>
</dbReference>
<evidence type="ECO:0000256" key="13">
    <source>
        <dbReference type="ARBA" id="ARBA00022801"/>
    </source>
</evidence>
<evidence type="ECO:0000256" key="7">
    <source>
        <dbReference type="ARBA" id="ARBA00022555"/>
    </source>
</evidence>
<dbReference type="InterPro" id="IPR004659">
    <property type="entry name" value="RNase_E/G"/>
</dbReference>
<organism evidence="18">
    <name type="scientific">Moorella thermoacetica Y72</name>
    <dbReference type="NCBI Taxonomy" id="1325331"/>
    <lineage>
        <taxon>Bacteria</taxon>
        <taxon>Bacillati</taxon>
        <taxon>Bacillota</taxon>
        <taxon>Clostridia</taxon>
        <taxon>Neomoorellales</taxon>
        <taxon>Neomoorellaceae</taxon>
        <taxon>Neomoorella</taxon>
    </lineage>
</organism>
<evidence type="ECO:0000256" key="8">
    <source>
        <dbReference type="ARBA" id="ARBA00022694"/>
    </source>
</evidence>
<dbReference type="GO" id="GO:0046872">
    <property type="term" value="F:metal ion binding"/>
    <property type="evidence" value="ECO:0007669"/>
    <property type="project" value="UniProtKB-KW"/>
</dbReference>